<keyword evidence="2" id="KW-1133">Transmembrane helix</keyword>
<evidence type="ECO:0000256" key="2">
    <source>
        <dbReference type="SAM" id="Phobius"/>
    </source>
</evidence>
<organism evidence="3 4">
    <name type="scientific">phage Lak_Megaphage_Sonny</name>
    <dbReference type="NCBI Taxonomy" id="3109229"/>
    <lineage>
        <taxon>Viruses</taxon>
        <taxon>Duplodnaviria</taxon>
        <taxon>Heunggongvirae</taxon>
        <taxon>Uroviricota</taxon>
        <taxon>Caudoviricetes</taxon>
        <taxon>Caudoviricetes code 15 clade</taxon>
    </lineage>
</organism>
<keyword evidence="2" id="KW-0812">Transmembrane</keyword>
<feature type="transmembrane region" description="Helical" evidence="2">
    <location>
        <begin position="21"/>
        <end position="49"/>
    </location>
</feature>
<feature type="transmembrane region" description="Helical" evidence="2">
    <location>
        <begin position="61"/>
        <end position="81"/>
    </location>
</feature>
<feature type="compositionally biased region" description="Acidic residues" evidence="1">
    <location>
        <begin position="102"/>
        <end position="112"/>
    </location>
</feature>
<protein>
    <recommendedName>
        <fullName evidence="5">Holin</fullName>
    </recommendedName>
</protein>
<keyword evidence="2" id="KW-0472">Membrane</keyword>
<evidence type="ECO:0000313" key="3">
    <source>
        <dbReference type="EMBL" id="WQJ53737.1"/>
    </source>
</evidence>
<name>A0ABZ0Z3F5_9CAUD</name>
<evidence type="ECO:0000313" key="4">
    <source>
        <dbReference type="Proteomes" id="UP001358193"/>
    </source>
</evidence>
<evidence type="ECO:0008006" key="5">
    <source>
        <dbReference type="Google" id="ProtNLM"/>
    </source>
</evidence>
<reference evidence="3 4" key="1">
    <citation type="submission" date="2023-11" db="EMBL/GenBank/DDBJ databases">
        <authorList>
            <person name="Cook R."/>
            <person name="Crisci M."/>
            <person name="Pye H."/>
            <person name="Adriaenssens E."/>
            <person name="Santini J."/>
        </authorList>
    </citation>
    <scope>NUCLEOTIDE SEQUENCE [LARGE SCALE GENOMIC DNA]</scope>
    <source>
        <strain evidence="3">Lak_Megaphage_Sonny</strain>
    </source>
</reference>
<sequence>MGKRKKKRTWLARLFDMKDTSVSASTVFMITTSVVATFLLIVPAIVLLIEVCYNHTILTDLTGMGAYISAVVALYASGGLVKGWTNYSNYKFNSNPFHPDENEIDDDTDEDNPNITAE</sequence>
<proteinExistence type="predicted"/>
<evidence type="ECO:0000256" key="1">
    <source>
        <dbReference type="SAM" id="MobiDB-lite"/>
    </source>
</evidence>
<keyword evidence="4" id="KW-1185">Reference proteome</keyword>
<accession>A0ABZ0Z3F5</accession>
<feature type="region of interest" description="Disordered" evidence="1">
    <location>
        <begin position="97"/>
        <end position="118"/>
    </location>
</feature>
<dbReference type="Proteomes" id="UP001358193">
    <property type="component" value="Segment"/>
</dbReference>
<dbReference type="EMBL" id="OR769223">
    <property type="protein sequence ID" value="WQJ53737.1"/>
    <property type="molecule type" value="Genomic_DNA"/>
</dbReference>